<dbReference type="EMBL" id="MTEJ01000159">
    <property type="protein sequence ID" value="OQX08952.1"/>
    <property type="molecule type" value="Genomic_DNA"/>
</dbReference>
<evidence type="ECO:0000313" key="2">
    <source>
        <dbReference type="Proteomes" id="UP000192491"/>
    </source>
</evidence>
<dbReference type="Gene3D" id="3.40.50.1010">
    <property type="entry name" value="5'-nuclease"/>
    <property type="match status" value="1"/>
</dbReference>
<dbReference type="InterPro" id="IPR029060">
    <property type="entry name" value="PIN-like_dom_sf"/>
</dbReference>
<reference evidence="1 2" key="1">
    <citation type="submission" date="2017-01" db="EMBL/GenBank/DDBJ databases">
        <title>Novel large sulfur bacteria in the metagenomes of groundwater-fed chemosynthetic microbial mats in the Lake Huron basin.</title>
        <authorList>
            <person name="Sharrar A.M."/>
            <person name="Flood B.E."/>
            <person name="Bailey J.V."/>
            <person name="Jones D.S."/>
            <person name="Biddanda B."/>
            <person name="Ruberg S.A."/>
            <person name="Marcus D.N."/>
            <person name="Dick G.J."/>
        </authorList>
    </citation>
    <scope>NUCLEOTIDE SEQUENCE [LARGE SCALE GENOMIC DNA]</scope>
    <source>
        <strain evidence="1">A8</strain>
    </source>
</reference>
<accession>A0A1Y1QMB2</accession>
<sequence>MQLLISDANILIDMEEGQLLQAMFRLPFQFQTPNLLFADELAEQHPYLPTYGLQLGILNGESMNRVSALTLKYKNTGRYDCMALALAQQEQCTLLTGDQNLTKAAKAEKVETRGSIWLVEQLVSHRMISIASARHSYAQMEANGRRLPWKQARQRLNELEATLLSNPPAC</sequence>
<name>A0A1Y1QMB2_9GAMM</name>
<protein>
    <submittedName>
        <fullName evidence="1">DUF3368 domain-containing protein</fullName>
    </submittedName>
</protein>
<dbReference type="InterPro" id="IPR021799">
    <property type="entry name" value="PIN-like_prokaryotic"/>
</dbReference>
<dbReference type="Proteomes" id="UP000192491">
    <property type="component" value="Unassembled WGS sequence"/>
</dbReference>
<dbReference type="CDD" id="cd18685">
    <property type="entry name" value="PIN_VapC-like"/>
    <property type="match status" value="1"/>
</dbReference>
<evidence type="ECO:0000313" key="1">
    <source>
        <dbReference type="EMBL" id="OQX08952.1"/>
    </source>
</evidence>
<organism evidence="1 2">
    <name type="scientific">Thiothrix lacustris</name>
    <dbReference type="NCBI Taxonomy" id="525917"/>
    <lineage>
        <taxon>Bacteria</taxon>
        <taxon>Pseudomonadati</taxon>
        <taxon>Pseudomonadota</taxon>
        <taxon>Gammaproteobacteria</taxon>
        <taxon>Thiotrichales</taxon>
        <taxon>Thiotrichaceae</taxon>
        <taxon>Thiothrix</taxon>
    </lineage>
</organism>
<comment type="caution">
    <text evidence="1">The sequence shown here is derived from an EMBL/GenBank/DDBJ whole genome shotgun (WGS) entry which is preliminary data.</text>
</comment>
<proteinExistence type="predicted"/>
<dbReference type="Pfam" id="PF11848">
    <property type="entry name" value="DUF3368"/>
    <property type="match status" value="1"/>
</dbReference>
<dbReference type="SUPFAM" id="SSF88723">
    <property type="entry name" value="PIN domain-like"/>
    <property type="match status" value="1"/>
</dbReference>
<gene>
    <name evidence="1" type="ORF">BWK73_23990</name>
</gene>
<dbReference type="AlphaFoldDB" id="A0A1Y1QMB2"/>